<accession>A0A2S8GEF0</accession>
<feature type="transmembrane region" description="Helical" evidence="1">
    <location>
        <begin position="53"/>
        <end position="73"/>
    </location>
</feature>
<reference evidence="2 3" key="1">
    <citation type="submission" date="2018-02" db="EMBL/GenBank/DDBJ databases">
        <title>Comparative genomes isolates from brazilian mangrove.</title>
        <authorList>
            <person name="Araujo J.E."/>
            <person name="Taketani R.G."/>
            <person name="Silva M.C.P."/>
            <person name="Loureco M.V."/>
            <person name="Andreote F.D."/>
        </authorList>
    </citation>
    <scope>NUCLEOTIDE SEQUENCE [LARGE SCALE GENOMIC DNA]</scope>
    <source>
        <strain evidence="2 3">NAP PRIS-MGV</strain>
    </source>
</reference>
<keyword evidence="1" id="KW-0812">Transmembrane</keyword>
<evidence type="ECO:0000313" key="3">
    <source>
        <dbReference type="Proteomes" id="UP000239388"/>
    </source>
</evidence>
<dbReference type="Proteomes" id="UP000239388">
    <property type="component" value="Unassembled WGS sequence"/>
</dbReference>
<keyword evidence="1" id="KW-1133">Transmembrane helix</keyword>
<proteinExistence type="predicted"/>
<organism evidence="2 3">
    <name type="scientific">Blastopirellula marina</name>
    <dbReference type="NCBI Taxonomy" id="124"/>
    <lineage>
        <taxon>Bacteria</taxon>
        <taxon>Pseudomonadati</taxon>
        <taxon>Planctomycetota</taxon>
        <taxon>Planctomycetia</taxon>
        <taxon>Pirellulales</taxon>
        <taxon>Pirellulaceae</taxon>
        <taxon>Blastopirellula</taxon>
    </lineage>
</organism>
<gene>
    <name evidence="2" type="ORF">C5Y98_00620</name>
</gene>
<comment type="caution">
    <text evidence="2">The sequence shown here is derived from an EMBL/GenBank/DDBJ whole genome shotgun (WGS) entry which is preliminary data.</text>
</comment>
<dbReference type="EMBL" id="PUIB01000002">
    <property type="protein sequence ID" value="PQO42690.1"/>
    <property type="molecule type" value="Genomic_DNA"/>
</dbReference>
<dbReference type="RefSeq" id="WP_105350574.1">
    <property type="nucleotide sequence ID" value="NZ_PUIB01000002.1"/>
</dbReference>
<sequence length="228" mass="25665">MTIEPNSEIELETVDERPRQFRLFDLMIGMTIVAIVCALLAPLFRMMVAENRLPVFIIFLVQAMVTGGTIFHASSRRQKMLLDAGKRIGLGYNGRLPGKFWPQLVNFGGMAFLAVMQFGVTLFLAMDKFPWFLMAQQIQLGIYSGMMLSQFRWGRTPGTTEFFEQGVVLGGFHLVPWSCVVLRPSQMAEDRLVMVMKSQPKSIGGTTSIIQVNDSLRNYLLAHYGETA</sequence>
<keyword evidence="1" id="KW-0472">Membrane</keyword>
<dbReference type="OrthoDB" id="284719at2"/>
<dbReference type="AlphaFoldDB" id="A0A2S8GEF0"/>
<evidence type="ECO:0000256" key="1">
    <source>
        <dbReference type="SAM" id="Phobius"/>
    </source>
</evidence>
<feature type="transmembrane region" description="Helical" evidence="1">
    <location>
        <begin position="104"/>
        <end position="125"/>
    </location>
</feature>
<evidence type="ECO:0000313" key="2">
    <source>
        <dbReference type="EMBL" id="PQO42690.1"/>
    </source>
</evidence>
<protein>
    <submittedName>
        <fullName evidence="2">Uncharacterized protein</fullName>
    </submittedName>
</protein>
<feature type="transmembrane region" description="Helical" evidence="1">
    <location>
        <begin position="26"/>
        <end position="47"/>
    </location>
</feature>
<name>A0A2S8GEF0_9BACT</name>